<dbReference type="InterPro" id="IPR016035">
    <property type="entry name" value="Acyl_Trfase/lysoPLipase"/>
</dbReference>
<keyword evidence="7" id="KW-1185">Reference proteome</keyword>
<sequence length="391" mass="40328">MLAIVCPGQGSQTPGFLAPWLELPGFRDRLSWLSAVAAIDLVEHGTTSDADTIKDTAVAQPLIVGAGLVSLLALFSHPADGFRVVGAGAGHSVGEITAASAAGVLSAEQAMVFVRERGNGMAAASAVRPTGMSAVVGGDEAEVIATLEKHGLTPANRNGGGQIVAAGTAEQLDALKADPPTKARVIPLAVAGAFHTEHMAPAVAKLGGYARAMSTHDPRVPIVSNKDGQVVHSGVEVLRRLVTQVSSPVRWDLTMETLKSMGVTGIIEIPPAGTLVGLAKRGLPGVETLALKTPADLEAAHRMLREHGEPRQAMDPTWRLVISPAKGTVKIADLTAGDTVEPGSEVASVTTLRDSSPVTALHGGQVVEWLVSDGDPVAPGQPILRLYPTEL</sequence>
<dbReference type="AlphaFoldDB" id="A0A3D9UN15"/>
<dbReference type="Gene3D" id="3.30.70.250">
    <property type="entry name" value="Malonyl-CoA ACP transacylase, ACP-binding"/>
    <property type="match status" value="1"/>
</dbReference>
<dbReference type="SMART" id="SM00827">
    <property type="entry name" value="PKS_AT"/>
    <property type="match status" value="1"/>
</dbReference>
<dbReference type="GO" id="GO:0006633">
    <property type="term" value="P:fatty acid biosynthetic process"/>
    <property type="evidence" value="ECO:0007669"/>
    <property type="project" value="TreeGrafter"/>
</dbReference>
<accession>A0A3D9UN15</accession>
<dbReference type="EC" id="2.3.1.39" evidence="1"/>
<dbReference type="SUPFAM" id="SSF52151">
    <property type="entry name" value="FabD/lysophospholipase-like"/>
    <property type="match status" value="1"/>
</dbReference>
<dbReference type="Pfam" id="PF00698">
    <property type="entry name" value="Acyl_transf_1"/>
    <property type="match status" value="1"/>
</dbReference>
<evidence type="ECO:0000256" key="2">
    <source>
        <dbReference type="ARBA" id="ARBA00022679"/>
    </source>
</evidence>
<dbReference type="Pfam" id="PF00364">
    <property type="entry name" value="Biotin_lipoyl"/>
    <property type="match status" value="1"/>
</dbReference>
<gene>
    <name evidence="6" type="ORF">DFJ65_1885</name>
</gene>
<proteinExistence type="predicted"/>
<feature type="domain" description="Malonyl-CoA:ACP transacylase (MAT)" evidence="5">
    <location>
        <begin position="5"/>
        <end position="307"/>
    </location>
</feature>
<evidence type="ECO:0000259" key="5">
    <source>
        <dbReference type="SMART" id="SM00827"/>
    </source>
</evidence>
<dbReference type="GO" id="GO:0005829">
    <property type="term" value="C:cytosol"/>
    <property type="evidence" value="ECO:0007669"/>
    <property type="project" value="TreeGrafter"/>
</dbReference>
<dbReference type="RefSeq" id="WP_115922792.1">
    <property type="nucleotide sequence ID" value="NZ_QTUA01000001.1"/>
</dbReference>
<keyword evidence="3" id="KW-0012">Acyltransferase</keyword>
<evidence type="ECO:0000313" key="7">
    <source>
        <dbReference type="Proteomes" id="UP000256253"/>
    </source>
</evidence>
<dbReference type="InterPro" id="IPR014043">
    <property type="entry name" value="Acyl_transferase_dom"/>
</dbReference>
<dbReference type="Gene3D" id="2.40.50.100">
    <property type="match status" value="1"/>
</dbReference>
<dbReference type="OrthoDB" id="3248271at2"/>
<dbReference type="EMBL" id="QTUA01000001">
    <property type="protein sequence ID" value="REF30858.1"/>
    <property type="molecule type" value="Genomic_DNA"/>
</dbReference>
<comment type="caution">
    <text evidence="6">The sequence shown here is derived from an EMBL/GenBank/DDBJ whole genome shotgun (WGS) entry which is preliminary data.</text>
</comment>
<reference evidence="6 7" key="1">
    <citation type="submission" date="2018-08" db="EMBL/GenBank/DDBJ databases">
        <title>Sequencing the genomes of 1000 actinobacteria strains.</title>
        <authorList>
            <person name="Klenk H.-P."/>
        </authorList>
    </citation>
    <scope>NUCLEOTIDE SEQUENCE [LARGE SCALE GENOMIC DNA]</scope>
    <source>
        <strain evidence="6 7">DSM 22967</strain>
    </source>
</reference>
<dbReference type="GO" id="GO:0004314">
    <property type="term" value="F:[acyl-carrier-protein] S-malonyltransferase activity"/>
    <property type="evidence" value="ECO:0007669"/>
    <property type="project" value="UniProtKB-EC"/>
</dbReference>
<dbReference type="Gene3D" id="3.40.366.10">
    <property type="entry name" value="Malonyl-Coenzyme A Acyl Carrier Protein, domain 2"/>
    <property type="match status" value="1"/>
</dbReference>
<dbReference type="InterPro" id="IPR001227">
    <property type="entry name" value="Ac_transferase_dom_sf"/>
</dbReference>
<evidence type="ECO:0000256" key="1">
    <source>
        <dbReference type="ARBA" id="ARBA00013258"/>
    </source>
</evidence>
<organism evidence="6 7">
    <name type="scientific">Calidifontibacter indicus</name>
    <dbReference type="NCBI Taxonomy" id="419650"/>
    <lineage>
        <taxon>Bacteria</taxon>
        <taxon>Bacillati</taxon>
        <taxon>Actinomycetota</taxon>
        <taxon>Actinomycetes</taxon>
        <taxon>Micrococcales</taxon>
        <taxon>Dermacoccaceae</taxon>
        <taxon>Calidifontibacter</taxon>
    </lineage>
</organism>
<dbReference type="Proteomes" id="UP000256253">
    <property type="component" value="Unassembled WGS sequence"/>
</dbReference>
<dbReference type="SUPFAM" id="SSF51230">
    <property type="entry name" value="Single hybrid motif"/>
    <property type="match status" value="1"/>
</dbReference>
<evidence type="ECO:0000313" key="6">
    <source>
        <dbReference type="EMBL" id="REF30858.1"/>
    </source>
</evidence>
<keyword evidence="2 6" id="KW-0808">Transferase</keyword>
<dbReference type="PANTHER" id="PTHR42681">
    <property type="entry name" value="MALONYL-COA-ACYL CARRIER PROTEIN TRANSACYLASE, MITOCHONDRIAL"/>
    <property type="match status" value="1"/>
</dbReference>
<dbReference type="PANTHER" id="PTHR42681:SF1">
    <property type="entry name" value="MALONYL-COA-ACYL CARRIER PROTEIN TRANSACYLASE, MITOCHONDRIAL"/>
    <property type="match status" value="1"/>
</dbReference>
<comment type="catalytic activity">
    <reaction evidence="4">
        <text>holo-[ACP] + malonyl-CoA = malonyl-[ACP] + CoA</text>
        <dbReference type="Rhea" id="RHEA:41792"/>
        <dbReference type="Rhea" id="RHEA-COMP:9623"/>
        <dbReference type="Rhea" id="RHEA-COMP:9685"/>
        <dbReference type="ChEBI" id="CHEBI:57287"/>
        <dbReference type="ChEBI" id="CHEBI:57384"/>
        <dbReference type="ChEBI" id="CHEBI:64479"/>
        <dbReference type="ChEBI" id="CHEBI:78449"/>
        <dbReference type="EC" id="2.3.1.39"/>
    </reaction>
</comment>
<evidence type="ECO:0000256" key="3">
    <source>
        <dbReference type="ARBA" id="ARBA00023315"/>
    </source>
</evidence>
<dbReference type="InterPro" id="IPR050858">
    <property type="entry name" value="Mal-CoA-ACP_Trans/PKS_FabD"/>
</dbReference>
<name>A0A3D9UN15_9MICO</name>
<dbReference type="InterPro" id="IPR011053">
    <property type="entry name" value="Single_hybrid_motif"/>
</dbReference>
<dbReference type="InterPro" id="IPR016036">
    <property type="entry name" value="Malonyl_transacylase_ACP-bd"/>
</dbReference>
<protein>
    <recommendedName>
        <fullName evidence="1">[acyl-carrier-protein] S-malonyltransferase</fullName>
        <ecNumber evidence="1">2.3.1.39</ecNumber>
    </recommendedName>
</protein>
<dbReference type="SUPFAM" id="SSF55048">
    <property type="entry name" value="Probable ACP-binding domain of malonyl-CoA ACP transacylase"/>
    <property type="match status" value="1"/>
</dbReference>
<dbReference type="InterPro" id="IPR000089">
    <property type="entry name" value="Biotin_lipoyl"/>
</dbReference>
<evidence type="ECO:0000256" key="4">
    <source>
        <dbReference type="ARBA" id="ARBA00048462"/>
    </source>
</evidence>